<evidence type="ECO:0000313" key="1">
    <source>
        <dbReference type="EMBL" id="MBB6324939.1"/>
    </source>
</evidence>
<dbReference type="InterPro" id="IPR024079">
    <property type="entry name" value="MetalloPept_cat_dom_sf"/>
</dbReference>
<keyword evidence="2" id="KW-1185">Reference proteome</keyword>
<organism evidence="1 2">
    <name type="scientific">Algoriphagus iocasae</name>
    <dbReference type="NCBI Taxonomy" id="1836499"/>
    <lineage>
        <taxon>Bacteria</taxon>
        <taxon>Pseudomonadati</taxon>
        <taxon>Bacteroidota</taxon>
        <taxon>Cytophagia</taxon>
        <taxon>Cytophagales</taxon>
        <taxon>Cyclobacteriaceae</taxon>
        <taxon>Algoriphagus</taxon>
    </lineage>
</organism>
<dbReference type="Pfam" id="PF06167">
    <property type="entry name" value="Peptidase_M90"/>
    <property type="match status" value="1"/>
</dbReference>
<dbReference type="PANTHER" id="PTHR30164">
    <property type="entry name" value="MTFA PEPTIDASE"/>
    <property type="match status" value="1"/>
</dbReference>
<proteinExistence type="predicted"/>
<dbReference type="SUPFAM" id="SSF55486">
    <property type="entry name" value="Metalloproteases ('zincins'), catalytic domain"/>
    <property type="match status" value="1"/>
</dbReference>
<dbReference type="CDD" id="cd20169">
    <property type="entry name" value="Peptidase_M90_mtfA"/>
    <property type="match status" value="1"/>
</dbReference>
<name>A0A841MHZ2_9BACT</name>
<protein>
    <recommendedName>
        <fullName evidence="3">Peptidase</fullName>
    </recommendedName>
</protein>
<evidence type="ECO:0008006" key="3">
    <source>
        <dbReference type="Google" id="ProtNLM"/>
    </source>
</evidence>
<sequence>MKLFTLLFAGFLLAMLIWTIYKSKVKKSGFHVPELFPENWRRFLESEVQFYSRLSPEEKSTFEADVQKFLKRIRITGVKCEVTDEDRLLVASSAVIPIFEFPEWEYKSLCEVLLYPDLFTEKFDFTGDHRYTSGMVGSGGPMNNVVIFSKPALRQGFDNKSDKSNVGIHEFVHLFDKQDGSIDGIPGIIMKNQTVLPWLHLIKTTTSEILEGKSDINPYGTTNNQEFLAVVSEYFFERPKLLKSKHPELYEILSQVFKNDLAEKV</sequence>
<dbReference type="Gene3D" id="1.10.472.150">
    <property type="entry name" value="Glucose-regulated metallo-peptidase M90, N-terminal domain"/>
    <property type="match status" value="1"/>
</dbReference>
<dbReference type="EMBL" id="JACIJO010000001">
    <property type="protein sequence ID" value="MBB6324939.1"/>
    <property type="molecule type" value="Genomic_DNA"/>
</dbReference>
<reference evidence="1 2" key="1">
    <citation type="submission" date="2020-08" db="EMBL/GenBank/DDBJ databases">
        <title>Genomic Encyclopedia of Type Strains, Phase IV (KMG-IV): sequencing the most valuable type-strain genomes for metagenomic binning, comparative biology and taxonomic classification.</title>
        <authorList>
            <person name="Goeker M."/>
        </authorList>
    </citation>
    <scope>NUCLEOTIDE SEQUENCE [LARGE SCALE GENOMIC DNA]</scope>
    <source>
        <strain evidence="1 2">DSM 102044</strain>
    </source>
</reference>
<evidence type="ECO:0000313" key="2">
    <source>
        <dbReference type="Proteomes" id="UP000588604"/>
    </source>
</evidence>
<dbReference type="Gene3D" id="3.40.390.10">
    <property type="entry name" value="Collagenase (Catalytic Domain)"/>
    <property type="match status" value="1"/>
</dbReference>
<gene>
    <name evidence="1" type="ORF">FHS59_000554</name>
</gene>
<dbReference type="PANTHER" id="PTHR30164:SF2">
    <property type="entry name" value="PROTEIN MTFA"/>
    <property type="match status" value="1"/>
</dbReference>
<comment type="caution">
    <text evidence="1">The sequence shown here is derived from an EMBL/GenBank/DDBJ whole genome shotgun (WGS) entry which is preliminary data.</text>
</comment>
<dbReference type="GO" id="GO:0005829">
    <property type="term" value="C:cytosol"/>
    <property type="evidence" value="ECO:0007669"/>
    <property type="project" value="TreeGrafter"/>
</dbReference>
<dbReference type="Proteomes" id="UP000588604">
    <property type="component" value="Unassembled WGS sequence"/>
</dbReference>
<dbReference type="AlphaFoldDB" id="A0A841MHZ2"/>
<dbReference type="GO" id="GO:0008237">
    <property type="term" value="F:metallopeptidase activity"/>
    <property type="evidence" value="ECO:0007669"/>
    <property type="project" value="InterPro"/>
</dbReference>
<dbReference type="RefSeq" id="WP_184492886.1">
    <property type="nucleotide sequence ID" value="NZ_JACIJO010000001.1"/>
</dbReference>
<dbReference type="InterPro" id="IPR010384">
    <property type="entry name" value="MtfA_fam"/>
</dbReference>
<accession>A0A841MHZ2</accession>
<dbReference type="GO" id="GO:0004177">
    <property type="term" value="F:aminopeptidase activity"/>
    <property type="evidence" value="ECO:0007669"/>
    <property type="project" value="TreeGrafter"/>
</dbReference>
<dbReference type="InterPro" id="IPR042252">
    <property type="entry name" value="MtfA_N"/>
</dbReference>